<reference evidence="16" key="1">
    <citation type="submission" date="2021-05" db="EMBL/GenBank/DDBJ databases">
        <title>Genome of Sphingobium sp. strain.</title>
        <authorList>
            <person name="Fan R."/>
        </authorList>
    </citation>
    <scope>NUCLEOTIDE SEQUENCE</scope>
    <source>
        <strain evidence="16">H33</strain>
    </source>
</reference>
<evidence type="ECO:0000256" key="10">
    <source>
        <dbReference type="ARBA" id="ARBA00023237"/>
    </source>
</evidence>
<evidence type="ECO:0000313" key="17">
    <source>
        <dbReference type="Proteomes" id="UP001138757"/>
    </source>
</evidence>
<evidence type="ECO:0000313" key="16">
    <source>
        <dbReference type="EMBL" id="MBT2186079.1"/>
    </source>
</evidence>
<dbReference type="EMBL" id="JAHGAW010000002">
    <property type="protein sequence ID" value="MBT2186079.1"/>
    <property type="molecule type" value="Genomic_DNA"/>
</dbReference>
<dbReference type="Gene3D" id="2.40.170.20">
    <property type="entry name" value="TonB-dependent receptor, beta-barrel domain"/>
    <property type="match status" value="1"/>
</dbReference>
<comment type="similarity">
    <text evidence="11 12">Belongs to the TonB-dependent receptor family.</text>
</comment>
<dbReference type="RefSeq" id="WP_214621822.1">
    <property type="nucleotide sequence ID" value="NZ_JAHGAW010000002.1"/>
</dbReference>
<evidence type="ECO:0000256" key="1">
    <source>
        <dbReference type="ARBA" id="ARBA00004571"/>
    </source>
</evidence>
<dbReference type="Pfam" id="PF07715">
    <property type="entry name" value="Plug"/>
    <property type="match status" value="1"/>
</dbReference>
<evidence type="ECO:0000256" key="4">
    <source>
        <dbReference type="ARBA" id="ARBA00022496"/>
    </source>
</evidence>
<protein>
    <submittedName>
        <fullName evidence="16">TonB-dependent receptor</fullName>
    </submittedName>
</protein>
<dbReference type="GO" id="GO:0009279">
    <property type="term" value="C:cell outer membrane"/>
    <property type="evidence" value="ECO:0007669"/>
    <property type="project" value="UniProtKB-SubCell"/>
</dbReference>
<dbReference type="GO" id="GO:0006826">
    <property type="term" value="P:iron ion transport"/>
    <property type="evidence" value="ECO:0007669"/>
    <property type="project" value="UniProtKB-KW"/>
</dbReference>
<organism evidence="16 17">
    <name type="scientific">Sphingobium nicotianae</name>
    <dbReference type="NCBI Taxonomy" id="2782607"/>
    <lineage>
        <taxon>Bacteria</taxon>
        <taxon>Pseudomonadati</taxon>
        <taxon>Pseudomonadota</taxon>
        <taxon>Alphaproteobacteria</taxon>
        <taxon>Sphingomonadales</taxon>
        <taxon>Sphingomonadaceae</taxon>
        <taxon>Sphingobium</taxon>
    </lineage>
</organism>
<accession>A0A9X1D9W9</accession>
<keyword evidence="6" id="KW-0408">Iron</keyword>
<dbReference type="InterPro" id="IPR039426">
    <property type="entry name" value="TonB-dep_rcpt-like"/>
</dbReference>
<keyword evidence="16" id="KW-0675">Receptor</keyword>
<evidence type="ECO:0000259" key="14">
    <source>
        <dbReference type="Pfam" id="PF00593"/>
    </source>
</evidence>
<dbReference type="PANTHER" id="PTHR32552">
    <property type="entry name" value="FERRICHROME IRON RECEPTOR-RELATED"/>
    <property type="match status" value="1"/>
</dbReference>
<evidence type="ECO:0000256" key="13">
    <source>
        <dbReference type="SAM" id="SignalP"/>
    </source>
</evidence>
<feature type="chain" id="PRO_5040859417" evidence="13">
    <location>
        <begin position="34"/>
        <end position="744"/>
    </location>
</feature>
<evidence type="ECO:0000256" key="5">
    <source>
        <dbReference type="ARBA" id="ARBA00022692"/>
    </source>
</evidence>
<keyword evidence="3 11" id="KW-1134">Transmembrane beta strand</keyword>
<dbReference type="InterPro" id="IPR036942">
    <property type="entry name" value="Beta-barrel_TonB_sf"/>
</dbReference>
<evidence type="ECO:0000256" key="9">
    <source>
        <dbReference type="ARBA" id="ARBA00023136"/>
    </source>
</evidence>
<name>A0A9X1D9W9_9SPHN</name>
<keyword evidence="17" id="KW-1185">Reference proteome</keyword>
<keyword evidence="10 11" id="KW-0998">Cell outer membrane</keyword>
<evidence type="ECO:0000256" key="12">
    <source>
        <dbReference type="RuleBase" id="RU003357"/>
    </source>
</evidence>
<feature type="domain" description="TonB-dependent receptor plug" evidence="15">
    <location>
        <begin position="63"/>
        <end position="167"/>
    </location>
</feature>
<evidence type="ECO:0000259" key="15">
    <source>
        <dbReference type="Pfam" id="PF07715"/>
    </source>
</evidence>
<sequence length="744" mass="80551">MTGVLKFFGGSTTTATSWLALGVALSVAGPASAQEQPQQKHSQEASSDTEEIVVTANKREENLQDTATSITAVSSLAIQSRGITDPGQLAGIAPGVSIQPSFILLTYIRGLGNYSSQPGVDQTTAYNVDGIYVSKPYGMPTILFDQARLELARGPQGTLQGRNATAGSLNFVSNRPTHDFEARVAGSYGNYDEVTLEGMVNLPIGDNVALRLSAASAEHGPYFRNGYGDKNVSGARARLLITPTERLEILVTGEYTRRKELGSTYSPCPPGSTAAQGCAGVTWDPWAGTPGQGTSDILNQAEPNTLESKSQAVYAEVNYDLDFATLTWVPNYRKFYYKNNQTLSEAFGYAPAVHNETHSQELRLASNPGSPFTWVFGAYWAEERADEQNYFLTARGPSITVNRPGYPSIGHVYFKNDIYDYYYRSQSLFGQVTVPLGQSFRVVGGLRYTEDTKRQSGNTGIVTAAPITGAPVLNSVDVKGSLSTSNWNYKIGAEFDVNPDVMIYANYSTGYKAGGVNGLPPGTNLSPTFAPEEIKAVQGGIKSRFMDGKVQINAEAFHYDYTGYQTSALPVVNGILLGLTTNSQSARLYGGEVEATLRLTSDDRFDLAMTVLSAKHKVFDVPAAGLLLSGKDLQNAPHFTLYGNYYHTFRFKSGADVVAHAELQHEGRQYVDFRQSPGSLTGPTWRLGADITYTAPDRNWSVGAFIRNITNDDTLLVSNSGLGPYNLATPYPPRTYGVRASANF</sequence>
<keyword evidence="2 11" id="KW-0813">Transport</keyword>
<dbReference type="SUPFAM" id="SSF56935">
    <property type="entry name" value="Porins"/>
    <property type="match status" value="1"/>
</dbReference>
<dbReference type="PROSITE" id="PS52016">
    <property type="entry name" value="TONB_DEPENDENT_REC_3"/>
    <property type="match status" value="1"/>
</dbReference>
<proteinExistence type="inferred from homology"/>
<evidence type="ECO:0000256" key="7">
    <source>
        <dbReference type="ARBA" id="ARBA00023065"/>
    </source>
</evidence>
<keyword evidence="5 11" id="KW-0812">Transmembrane</keyword>
<evidence type="ECO:0000256" key="3">
    <source>
        <dbReference type="ARBA" id="ARBA00022452"/>
    </source>
</evidence>
<evidence type="ECO:0000256" key="8">
    <source>
        <dbReference type="ARBA" id="ARBA00023077"/>
    </source>
</evidence>
<evidence type="ECO:0000256" key="6">
    <source>
        <dbReference type="ARBA" id="ARBA00023004"/>
    </source>
</evidence>
<dbReference type="AlphaFoldDB" id="A0A9X1D9W9"/>
<gene>
    <name evidence="16" type="ORF">KK488_03885</name>
</gene>
<keyword evidence="13" id="KW-0732">Signal</keyword>
<keyword evidence="9 11" id="KW-0472">Membrane</keyword>
<keyword evidence="8 12" id="KW-0798">TonB box</keyword>
<feature type="domain" description="TonB-dependent receptor-like beta-barrel" evidence="14">
    <location>
        <begin position="286"/>
        <end position="709"/>
    </location>
</feature>
<dbReference type="InterPro" id="IPR000531">
    <property type="entry name" value="Beta-barrel_TonB"/>
</dbReference>
<comment type="caution">
    <text evidence="16">The sequence shown here is derived from an EMBL/GenBank/DDBJ whole genome shotgun (WGS) entry which is preliminary data.</text>
</comment>
<dbReference type="Proteomes" id="UP001138757">
    <property type="component" value="Unassembled WGS sequence"/>
</dbReference>
<comment type="subcellular location">
    <subcellularLocation>
        <location evidence="1 11">Cell outer membrane</location>
        <topology evidence="1 11">Multi-pass membrane protein</topology>
    </subcellularLocation>
</comment>
<keyword evidence="7" id="KW-0406">Ion transport</keyword>
<keyword evidence="4" id="KW-0410">Iron transport</keyword>
<feature type="signal peptide" evidence="13">
    <location>
        <begin position="1"/>
        <end position="33"/>
    </location>
</feature>
<dbReference type="InterPro" id="IPR012910">
    <property type="entry name" value="Plug_dom"/>
</dbReference>
<dbReference type="PANTHER" id="PTHR32552:SF81">
    <property type="entry name" value="TONB-DEPENDENT OUTER MEMBRANE RECEPTOR"/>
    <property type="match status" value="1"/>
</dbReference>
<evidence type="ECO:0000256" key="11">
    <source>
        <dbReference type="PROSITE-ProRule" id="PRU01360"/>
    </source>
</evidence>
<dbReference type="Pfam" id="PF00593">
    <property type="entry name" value="TonB_dep_Rec_b-barrel"/>
    <property type="match status" value="1"/>
</dbReference>
<evidence type="ECO:0000256" key="2">
    <source>
        <dbReference type="ARBA" id="ARBA00022448"/>
    </source>
</evidence>